<dbReference type="PANTHER" id="PTHR46211">
    <property type="entry name" value="GLYCEROPHOSPHORYL DIESTER PHOSPHODIESTERASE"/>
    <property type="match status" value="1"/>
</dbReference>
<dbReference type="CDD" id="cd08562">
    <property type="entry name" value="GDPD_EcUgpQ_like"/>
    <property type="match status" value="1"/>
</dbReference>
<dbReference type="Proteomes" id="UP000237682">
    <property type="component" value="Unassembled WGS sequence"/>
</dbReference>
<dbReference type="AlphaFoldDB" id="A0A2S9QHY2"/>
<reference evidence="2 3" key="1">
    <citation type="submission" date="2018-02" db="EMBL/GenBank/DDBJ databases">
        <title>Whole genome sequencing of endophytic bacterium.</title>
        <authorList>
            <person name="Eedara R."/>
            <person name="Podile A.R."/>
        </authorList>
    </citation>
    <scope>NUCLEOTIDE SEQUENCE [LARGE SCALE GENOMIC DNA]</scope>
    <source>
        <strain evidence="2 3">RP1T</strain>
    </source>
</reference>
<proteinExistence type="predicted"/>
<protein>
    <submittedName>
        <fullName evidence="2">Glycerophosphoryl diester phosphodiesterase</fullName>
    </submittedName>
</protein>
<evidence type="ECO:0000259" key="1">
    <source>
        <dbReference type="PROSITE" id="PS51704"/>
    </source>
</evidence>
<dbReference type="Gene3D" id="3.20.20.190">
    <property type="entry name" value="Phosphatidylinositol (PI) phosphodiesterase"/>
    <property type="match status" value="1"/>
</dbReference>
<name>A0A2S9QHY2_9HYPH</name>
<comment type="caution">
    <text evidence="2">The sequence shown here is derived from an EMBL/GenBank/DDBJ whole genome shotgun (WGS) entry which is preliminary data.</text>
</comment>
<dbReference type="PANTHER" id="PTHR46211:SF1">
    <property type="entry name" value="GLYCEROPHOSPHODIESTER PHOSPHODIESTERASE, CYTOPLASMIC"/>
    <property type="match status" value="1"/>
</dbReference>
<keyword evidence="3" id="KW-1185">Reference proteome</keyword>
<feature type="domain" description="GP-PDE" evidence="1">
    <location>
        <begin position="6"/>
        <end position="243"/>
    </location>
</feature>
<sequence>MPLTLPRVIGHRGAAAHAPENTLESIRCAAAFGVAMVEIDVQLSKDEVPVVIHDDTLERTTTGRGPVIDLTWRELQALDAGAPFGRPFAGERIPDLPSVLALCKELELGLNVEIKPSPGTDVRTAEIALKTIDAFGPIGAPLVLSSFSVESLEAARDLAPHLPRGYLIWERPADWADIADRVAAASINFDHEQETPESIAAYKATGRPLLSYTVNTAERARELFALGVAGVFTDFPGRILRVA</sequence>
<gene>
    <name evidence="2" type="ORF">C5L14_04335</name>
</gene>
<dbReference type="PROSITE" id="PS51704">
    <property type="entry name" value="GP_PDE"/>
    <property type="match status" value="1"/>
</dbReference>
<evidence type="ECO:0000313" key="3">
    <source>
        <dbReference type="Proteomes" id="UP000237682"/>
    </source>
</evidence>
<dbReference type="SUPFAM" id="SSF51695">
    <property type="entry name" value="PLC-like phosphodiesterases"/>
    <property type="match status" value="1"/>
</dbReference>
<dbReference type="GO" id="GO:0008081">
    <property type="term" value="F:phosphoric diester hydrolase activity"/>
    <property type="evidence" value="ECO:0007669"/>
    <property type="project" value="InterPro"/>
</dbReference>
<dbReference type="OrthoDB" id="9787897at2"/>
<dbReference type="RefSeq" id="WP_105861311.1">
    <property type="nucleotide sequence ID" value="NZ_PUEJ01000002.1"/>
</dbReference>
<dbReference type="InterPro" id="IPR030395">
    <property type="entry name" value="GP_PDE_dom"/>
</dbReference>
<dbReference type="GO" id="GO:0006629">
    <property type="term" value="P:lipid metabolic process"/>
    <property type="evidence" value="ECO:0007669"/>
    <property type="project" value="InterPro"/>
</dbReference>
<dbReference type="InterPro" id="IPR017946">
    <property type="entry name" value="PLC-like_Pdiesterase_TIM-brl"/>
</dbReference>
<evidence type="ECO:0000313" key="2">
    <source>
        <dbReference type="EMBL" id="PRH88971.1"/>
    </source>
</evidence>
<dbReference type="EMBL" id="PUEJ01000002">
    <property type="protein sequence ID" value="PRH88971.1"/>
    <property type="molecule type" value="Genomic_DNA"/>
</dbReference>
<accession>A0A2S9QHY2</accession>
<dbReference type="Pfam" id="PF03009">
    <property type="entry name" value="GDPD"/>
    <property type="match status" value="1"/>
</dbReference>
<organism evidence="2 3">
    <name type="scientific">Labrys okinawensis</name>
    <dbReference type="NCBI Taxonomy" id="346911"/>
    <lineage>
        <taxon>Bacteria</taxon>
        <taxon>Pseudomonadati</taxon>
        <taxon>Pseudomonadota</taxon>
        <taxon>Alphaproteobacteria</taxon>
        <taxon>Hyphomicrobiales</taxon>
        <taxon>Xanthobacteraceae</taxon>
        <taxon>Labrys</taxon>
    </lineage>
</organism>